<feature type="repeat" description="WD" evidence="4">
    <location>
        <begin position="104"/>
        <end position="138"/>
    </location>
</feature>
<feature type="repeat" description="WD" evidence="4">
    <location>
        <begin position="290"/>
        <end position="318"/>
    </location>
</feature>
<dbReference type="InParanoid" id="A0A1E5RHM3"/>
<dbReference type="InterPro" id="IPR045223">
    <property type="entry name" value="RACK1-like"/>
</dbReference>
<accession>A0A1E5RHM3</accession>
<reference evidence="6" key="1">
    <citation type="journal article" date="2016" name="Genome Announc.">
        <title>Genome sequences of three species of Hanseniaspora isolated from spontaneous wine fermentations.</title>
        <authorList>
            <person name="Sternes P.R."/>
            <person name="Lee D."/>
            <person name="Kutyna D.R."/>
            <person name="Borneman A.R."/>
        </authorList>
    </citation>
    <scope>NUCLEOTIDE SEQUENCE [LARGE SCALE GENOMIC DNA]</scope>
    <source>
        <strain evidence="6">AWRI3579</strain>
    </source>
</reference>
<feature type="repeat" description="WD" evidence="4">
    <location>
        <begin position="62"/>
        <end position="103"/>
    </location>
</feature>
<dbReference type="STRING" id="56408.A0A1E5RHM3"/>
<feature type="repeat" description="WD" evidence="4">
    <location>
        <begin position="145"/>
        <end position="183"/>
    </location>
</feature>
<feature type="repeat" description="WD" evidence="4">
    <location>
        <begin position="14"/>
        <end position="48"/>
    </location>
</feature>
<dbReference type="InterPro" id="IPR015943">
    <property type="entry name" value="WD40/YVTN_repeat-like_dom_sf"/>
</dbReference>
<dbReference type="PRINTS" id="PR00320">
    <property type="entry name" value="GPROTEINBRPT"/>
</dbReference>
<comment type="caution">
    <text evidence="5">The sequence shown here is derived from an EMBL/GenBank/DDBJ whole genome shotgun (WGS) entry which is preliminary data.</text>
</comment>
<dbReference type="GO" id="GO:0045182">
    <property type="term" value="F:translation regulator activity"/>
    <property type="evidence" value="ECO:0007669"/>
    <property type="project" value="InterPro"/>
</dbReference>
<dbReference type="InterPro" id="IPR020472">
    <property type="entry name" value="WD40_PAC1"/>
</dbReference>
<dbReference type="Proteomes" id="UP000095728">
    <property type="component" value="Unassembled WGS sequence"/>
</dbReference>
<evidence type="ECO:0000256" key="3">
    <source>
        <dbReference type="ARBA" id="ARBA00022737"/>
    </source>
</evidence>
<proteinExistence type="inferred from homology"/>
<keyword evidence="6" id="KW-1185">Reference proteome</keyword>
<keyword evidence="3" id="KW-0677">Repeat</keyword>
<dbReference type="PROSITE" id="PS00678">
    <property type="entry name" value="WD_REPEATS_1"/>
    <property type="match status" value="2"/>
</dbReference>
<dbReference type="EMBL" id="LPNM01000006">
    <property type="protein sequence ID" value="OEJ86366.1"/>
    <property type="molecule type" value="Genomic_DNA"/>
</dbReference>
<evidence type="ECO:0000256" key="1">
    <source>
        <dbReference type="ARBA" id="ARBA00007253"/>
    </source>
</evidence>
<gene>
    <name evidence="5" type="ORF">AWRI3579_g1473</name>
</gene>
<dbReference type="GO" id="GO:0043022">
    <property type="term" value="F:ribosome binding"/>
    <property type="evidence" value="ECO:0007669"/>
    <property type="project" value="InterPro"/>
</dbReference>
<dbReference type="InterPro" id="IPR001680">
    <property type="entry name" value="WD40_rpt"/>
</dbReference>
<dbReference type="InterPro" id="IPR019775">
    <property type="entry name" value="WD40_repeat_CS"/>
</dbReference>
<dbReference type="CDD" id="cd00200">
    <property type="entry name" value="WD40"/>
    <property type="match status" value="1"/>
</dbReference>
<dbReference type="InterPro" id="IPR036322">
    <property type="entry name" value="WD40_repeat_dom_sf"/>
</dbReference>
<dbReference type="PROSITE" id="PS50082">
    <property type="entry name" value="WD_REPEATS_2"/>
    <property type="match status" value="6"/>
</dbReference>
<evidence type="ECO:0000313" key="5">
    <source>
        <dbReference type="EMBL" id="OEJ86366.1"/>
    </source>
</evidence>
<dbReference type="SUPFAM" id="SSF50978">
    <property type="entry name" value="WD40 repeat-like"/>
    <property type="match status" value="1"/>
</dbReference>
<dbReference type="PROSITE" id="PS50294">
    <property type="entry name" value="WD_REPEATS_REGION"/>
    <property type="match status" value="5"/>
</dbReference>
<dbReference type="PANTHER" id="PTHR19868">
    <property type="entry name" value="RECEPTOR FOR ACTIVATED PROTEIN KINASE C RACK1"/>
    <property type="match status" value="1"/>
</dbReference>
<dbReference type="Gene3D" id="2.130.10.10">
    <property type="entry name" value="YVTN repeat-like/Quinoprotein amine dehydrogenase"/>
    <property type="match status" value="1"/>
</dbReference>
<evidence type="ECO:0000256" key="2">
    <source>
        <dbReference type="ARBA" id="ARBA00022574"/>
    </source>
</evidence>
<dbReference type="FunCoup" id="A0A1E5RHM3">
    <property type="interactions" value="1406"/>
</dbReference>
<dbReference type="OrthoDB" id="7875889at2759"/>
<name>A0A1E5RHM3_9ASCO</name>
<dbReference type="AlphaFoldDB" id="A0A1E5RHM3"/>
<sequence length="318" mass="34796">MSESREFLVLRGTLEGHNGWVTSLATSQAQPNLLVSASRDKTLITWQLTGDDQQYGVPVKSFKGHNHIVEDVFLTADSNYAFSASWDKTVKLWSLATGECTTTFVGHKSDVLSVSFNEALNQVVTASRDKTVKVWNIQGECLVTLMGHSDWVTSVKAVTLGSTGQPLAVSASADKLVKFWDLQEFQIDSDLIGHNNYINAVAISPDVTLVATGGKDGHVMVWSLAEKTPVVNIDIKDEIFAFAFSPNRYWLVAATASGIQILDLHNNTVVEELKPEFAGYTKAAEPHAISLAWSADGQNLFAGYTDNVIRVWQVMTSN</sequence>
<feature type="repeat" description="WD" evidence="4">
    <location>
        <begin position="191"/>
        <end position="232"/>
    </location>
</feature>
<dbReference type="FunFam" id="2.130.10.10:FF:000615">
    <property type="entry name" value="Receptor for activated C kinase 1"/>
    <property type="match status" value="1"/>
</dbReference>
<dbReference type="SMART" id="SM00320">
    <property type="entry name" value="WD40"/>
    <property type="match status" value="7"/>
</dbReference>
<keyword evidence="2 4" id="KW-0853">WD repeat</keyword>
<evidence type="ECO:0000256" key="4">
    <source>
        <dbReference type="PROSITE-ProRule" id="PRU00221"/>
    </source>
</evidence>
<evidence type="ECO:0000313" key="6">
    <source>
        <dbReference type="Proteomes" id="UP000095728"/>
    </source>
</evidence>
<organism evidence="5 6">
    <name type="scientific">Hanseniaspora osmophila</name>
    <dbReference type="NCBI Taxonomy" id="56408"/>
    <lineage>
        <taxon>Eukaryota</taxon>
        <taxon>Fungi</taxon>
        <taxon>Dikarya</taxon>
        <taxon>Ascomycota</taxon>
        <taxon>Saccharomycotina</taxon>
        <taxon>Saccharomycetes</taxon>
        <taxon>Saccharomycodales</taxon>
        <taxon>Saccharomycodaceae</taxon>
        <taxon>Hanseniaspora</taxon>
    </lineage>
</organism>
<dbReference type="Pfam" id="PF00400">
    <property type="entry name" value="WD40"/>
    <property type="match status" value="6"/>
</dbReference>
<protein>
    <submittedName>
        <fullName evidence="5">Guanine nucleotide-binding protein subunit beta-like protein</fullName>
    </submittedName>
</protein>
<comment type="similarity">
    <text evidence="1">Belongs to the WD repeat G protein beta family. Ribosomal protein RACK1 subfamily.</text>
</comment>